<keyword evidence="2" id="KW-1185">Reference proteome</keyword>
<evidence type="ECO:0000313" key="1">
    <source>
        <dbReference type="EMBL" id="NZA01412.1"/>
    </source>
</evidence>
<evidence type="ECO:0000313" key="2">
    <source>
        <dbReference type="Proteomes" id="UP000589716"/>
    </source>
</evidence>
<comment type="caution">
    <text evidence="1">The sequence shown here is derived from an EMBL/GenBank/DDBJ whole genome shotgun (WGS) entry which is preliminary data.</text>
</comment>
<sequence>MRGQTSVMVQHPYRLARDGMCIGTGVRQTVADMVRELKSGNRSLYY</sequence>
<dbReference type="EMBL" id="JACCKX010000001">
    <property type="protein sequence ID" value="NZA01412.1"/>
    <property type="molecule type" value="Genomic_DNA"/>
</dbReference>
<dbReference type="Proteomes" id="UP000589716">
    <property type="component" value="Unassembled WGS sequence"/>
</dbReference>
<proteinExistence type="predicted"/>
<reference evidence="1 2" key="1">
    <citation type="submission" date="2020-07" db="EMBL/GenBank/DDBJ databases">
        <authorList>
            <person name="Maaloum M."/>
        </authorList>
    </citation>
    <scope>NUCLEOTIDE SEQUENCE [LARGE SCALE GENOMIC DNA]</scope>
    <source>
        <strain evidence="1 2">GCS-AN-3</strain>
    </source>
</reference>
<organism evidence="1 2">
    <name type="scientific">Ottowia beijingensis</name>
    <dbReference type="NCBI Taxonomy" id="1207057"/>
    <lineage>
        <taxon>Bacteria</taxon>
        <taxon>Pseudomonadati</taxon>
        <taxon>Pseudomonadota</taxon>
        <taxon>Betaproteobacteria</taxon>
        <taxon>Burkholderiales</taxon>
        <taxon>Comamonadaceae</taxon>
        <taxon>Ottowia</taxon>
    </lineage>
</organism>
<dbReference type="RefSeq" id="WP_180549891.1">
    <property type="nucleotide sequence ID" value="NZ_JACCKX010000001.1"/>
</dbReference>
<protein>
    <submittedName>
        <fullName evidence="1">Uncharacterized protein</fullName>
    </submittedName>
</protein>
<gene>
    <name evidence="1" type="ORF">H0I39_05875</name>
</gene>
<accession>A0A853IMA4</accession>
<name>A0A853IMA4_9BURK</name>
<dbReference type="AlphaFoldDB" id="A0A853IMA4"/>